<dbReference type="EMBL" id="LAZR01005771">
    <property type="protein sequence ID" value="KKM97240.1"/>
    <property type="molecule type" value="Genomic_DNA"/>
</dbReference>
<dbReference type="AlphaFoldDB" id="A0A0F9P886"/>
<reference evidence="1" key="1">
    <citation type="journal article" date="2015" name="Nature">
        <title>Complex archaea that bridge the gap between prokaryotes and eukaryotes.</title>
        <authorList>
            <person name="Spang A."/>
            <person name="Saw J.H."/>
            <person name="Jorgensen S.L."/>
            <person name="Zaremba-Niedzwiedzka K."/>
            <person name="Martijn J."/>
            <person name="Lind A.E."/>
            <person name="van Eijk R."/>
            <person name="Schleper C."/>
            <person name="Guy L."/>
            <person name="Ettema T.J."/>
        </authorList>
    </citation>
    <scope>NUCLEOTIDE SEQUENCE</scope>
</reference>
<evidence type="ECO:0000313" key="1">
    <source>
        <dbReference type="EMBL" id="KKM97240.1"/>
    </source>
</evidence>
<protein>
    <submittedName>
        <fullName evidence="1">Uncharacterized protein</fullName>
    </submittedName>
</protein>
<proteinExistence type="predicted"/>
<name>A0A0F9P886_9ZZZZ</name>
<sequence>MYKRKISAVVIVALMAVMVSGCAMPKSPEGKYLAARVWFNNNAERLVDYRDLQDPEEQARLNELILPKLEVAVAFLDAWALALMRPGRTNIGFYETLWADTAIRILSLVNELLPGDK</sequence>
<comment type="caution">
    <text evidence="1">The sequence shown here is derived from an EMBL/GenBank/DDBJ whole genome shotgun (WGS) entry which is preliminary data.</text>
</comment>
<organism evidence="1">
    <name type="scientific">marine sediment metagenome</name>
    <dbReference type="NCBI Taxonomy" id="412755"/>
    <lineage>
        <taxon>unclassified sequences</taxon>
        <taxon>metagenomes</taxon>
        <taxon>ecological metagenomes</taxon>
    </lineage>
</organism>
<dbReference type="PROSITE" id="PS51257">
    <property type="entry name" value="PROKAR_LIPOPROTEIN"/>
    <property type="match status" value="1"/>
</dbReference>
<accession>A0A0F9P886</accession>
<gene>
    <name evidence="1" type="ORF">LCGC14_1170030</name>
</gene>